<proteinExistence type="predicted"/>
<evidence type="ECO:0008006" key="3">
    <source>
        <dbReference type="Google" id="ProtNLM"/>
    </source>
</evidence>
<keyword evidence="2" id="KW-1185">Reference proteome</keyword>
<accession>A0A8J6Q4V1</accession>
<dbReference type="AlphaFoldDB" id="A0A8J6Q4V1"/>
<dbReference type="Proteomes" id="UP000643405">
    <property type="component" value="Unassembled WGS sequence"/>
</dbReference>
<protein>
    <recommendedName>
        <fullName evidence="3">HAD family hydrolase</fullName>
    </recommendedName>
</protein>
<evidence type="ECO:0000313" key="2">
    <source>
        <dbReference type="Proteomes" id="UP000643405"/>
    </source>
</evidence>
<reference evidence="1" key="1">
    <citation type="submission" date="2020-09" db="EMBL/GenBank/DDBJ databases">
        <title>Genome seq and assembly of Tianweitania sp.</title>
        <authorList>
            <person name="Chhetri G."/>
        </authorList>
    </citation>
    <scope>NUCLEOTIDE SEQUENCE</scope>
    <source>
        <strain evidence="1">Rool2</strain>
    </source>
</reference>
<organism evidence="1 2">
    <name type="scientific">Oryzicola mucosus</name>
    <dbReference type="NCBI Taxonomy" id="2767425"/>
    <lineage>
        <taxon>Bacteria</taxon>
        <taxon>Pseudomonadati</taxon>
        <taxon>Pseudomonadota</taxon>
        <taxon>Alphaproteobacteria</taxon>
        <taxon>Hyphomicrobiales</taxon>
        <taxon>Phyllobacteriaceae</taxon>
        <taxon>Oryzicola</taxon>
    </lineage>
</organism>
<comment type="caution">
    <text evidence="1">The sequence shown here is derived from an EMBL/GenBank/DDBJ whole genome shotgun (WGS) entry which is preliminary data.</text>
</comment>
<gene>
    <name evidence="1" type="ORF">ICI42_16960</name>
</gene>
<dbReference type="EMBL" id="JACVVX010000005">
    <property type="protein sequence ID" value="MBD0416345.1"/>
    <property type="molecule type" value="Genomic_DNA"/>
</dbReference>
<sequence length="217" mass="24122">MSDDPETARQIAELASDDRPLLVLDVDEVVLEFVQPFMRYLESIDLELGLATFSLFQNVVRRSDRQKVEPSEVAEHLDTFFAVQAEWQTAAADAAETIARLSRNAEIVMLTAMPHRHRPVRRAHLDALGFPYPLLTTEMPKGPAILKLRGPDKRPVAFVDDIPKNLLSVRDFVADAHLVNLMSYGAMRAVMPPLPADIAVADDWKTAAPSIEKALGI</sequence>
<dbReference type="RefSeq" id="WP_188165774.1">
    <property type="nucleotide sequence ID" value="NZ_JACVVX010000005.1"/>
</dbReference>
<name>A0A8J6Q4V1_9HYPH</name>
<evidence type="ECO:0000313" key="1">
    <source>
        <dbReference type="EMBL" id="MBD0416345.1"/>
    </source>
</evidence>